<reference evidence="1" key="1">
    <citation type="submission" date="2023-10" db="EMBL/GenBank/DDBJ databases">
        <title>Genome assembly of Pristionchus species.</title>
        <authorList>
            <person name="Yoshida K."/>
            <person name="Sommer R.J."/>
        </authorList>
    </citation>
    <scope>NUCLEOTIDE SEQUENCE</scope>
    <source>
        <strain evidence="1">RS5133</strain>
    </source>
</reference>
<dbReference type="Proteomes" id="UP001432322">
    <property type="component" value="Unassembled WGS sequence"/>
</dbReference>
<dbReference type="AlphaFoldDB" id="A0AAV5VPK3"/>
<feature type="non-terminal residue" evidence="1">
    <location>
        <position position="76"/>
    </location>
</feature>
<name>A0AAV5VPK3_9BILA</name>
<sequence>MMQLSSSDQDIDALSGLEHNLGQHRNRVEVSFRLELISSQHPRQNDLEVVRRKLLTDAVSGTIREGKVVVRVPFLH</sequence>
<keyword evidence="2" id="KW-1185">Reference proteome</keyword>
<accession>A0AAV5VPK3</accession>
<evidence type="ECO:0000313" key="1">
    <source>
        <dbReference type="EMBL" id="GMT21526.1"/>
    </source>
</evidence>
<protein>
    <submittedName>
        <fullName evidence="1">Uncharacterized protein</fullName>
    </submittedName>
</protein>
<gene>
    <name evidence="1" type="ORF">PFISCL1PPCAC_12823</name>
</gene>
<comment type="caution">
    <text evidence="1">The sequence shown here is derived from an EMBL/GenBank/DDBJ whole genome shotgun (WGS) entry which is preliminary data.</text>
</comment>
<dbReference type="EMBL" id="BTSY01000004">
    <property type="protein sequence ID" value="GMT21526.1"/>
    <property type="molecule type" value="Genomic_DNA"/>
</dbReference>
<evidence type="ECO:0000313" key="2">
    <source>
        <dbReference type="Proteomes" id="UP001432322"/>
    </source>
</evidence>
<organism evidence="1 2">
    <name type="scientific">Pristionchus fissidentatus</name>
    <dbReference type="NCBI Taxonomy" id="1538716"/>
    <lineage>
        <taxon>Eukaryota</taxon>
        <taxon>Metazoa</taxon>
        <taxon>Ecdysozoa</taxon>
        <taxon>Nematoda</taxon>
        <taxon>Chromadorea</taxon>
        <taxon>Rhabditida</taxon>
        <taxon>Rhabditina</taxon>
        <taxon>Diplogasteromorpha</taxon>
        <taxon>Diplogasteroidea</taxon>
        <taxon>Neodiplogasteridae</taxon>
        <taxon>Pristionchus</taxon>
    </lineage>
</organism>
<proteinExistence type="predicted"/>